<feature type="domain" description="AAA+ ATPase" evidence="1">
    <location>
        <begin position="238"/>
        <end position="417"/>
    </location>
</feature>
<gene>
    <name evidence="2" type="ORF">IAB59_05550</name>
</gene>
<dbReference type="InterPro" id="IPR003593">
    <property type="entry name" value="AAA+_ATPase"/>
</dbReference>
<dbReference type="Gene3D" id="3.40.50.300">
    <property type="entry name" value="P-loop containing nucleotide triphosphate hydrolases"/>
    <property type="match status" value="1"/>
</dbReference>
<reference evidence="2" key="1">
    <citation type="submission" date="2020-10" db="EMBL/GenBank/DDBJ databases">
        <authorList>
            <person name="Gilroy R."/>
        </authorList>
    </citation>
    <scope>NUCLEOTIDE SEQUENCE</scope>
    <source>
        <strain evidence="2">CHK195-26880</strain>
    </source>
</reference>
<dbReference type="InterPro" id="IPR050052">
    <property type="entry name" value="ATP-dep_Clp_protease_ClpX"/>
</dbReference>
<proteinExistence type="predicted"/>
<organism evidence="2 3">
    <name type="scientific">Candidatus Onthousia faecipullorum</name>
    <dbReference type="NCBI Taxonomy" id="2840887"/>
    <lineage>
        <taxon>Bacteria</taxon>
        <taxon>Bacillati</taxon>
        <taxon>Bacillota</taxon>
        <taxon>Bacilli</taxon>
        <taxon>Candidatus Onthousia</taxon>
    </lineage>
</organism>
<protein>
    <submittedName>
        <fullName evidence="2">AAA family ATPase</fullName>
    </submittedName>
</protein>
<evidence type="ECO:0000313" key="2">
    <source>
        <dbReference type="EMBL" id="HIT37921.1"/>
    </source>
</evidence>
<comment type="caution">
    <text evidence="2">The sequence shown here is derived from an EMBL/GenBank/DDBJ whole genome shotgun (WGS) entry which is preliminary data.</text>
</comment>
<evidence type="ECO:0000259" key="1">
    <source>
        <dbReference type="SMART" id="SM00382"/>
    </source>
</evidence>
<dbReference type="SMART" id="SM00382">
    <property type="entry name" value="AAA"/>
    <property type="match status" value="1"/>
</dbReference>
<dbReference type="PANTHER" id="PTHR48102">
    <property type="entry name" value="ATP-DEPENDENT CLP PROTEASE ATP-BINDING SUBUNIT CLPX-LIKE, MITOCHONDRIAL-RELATED"/>
    <property type="match status" value="1"/>
</dbReference>
<evidence type="ECO:0000313" key="3">
    <source>
        <dbReference type="Proteomes" id="UP000886833"/>
    </source>
</evidence>
<reference evidence="2" key="2">
    <citation type="journal article" date="2021" name="PeerJ">
        <title>Extensive microbial diversity within the chicken gut microbiome revealed by metagenomics and culture.</title>
        <authorList>
            <person name="Gilroy R."/>
            <person name="Ravi A."/>
            <person name="Getino M."/>
            <person name="Pursley I."/>
            <person name="Horton D.L."/>
            <person name="Alikhan N.F."/>
            <person name="Baker D."/>
            <person name="Gharbi K."/>
            <person name="Hall N."/>
            <person name="Watson M."/>
            <person name="Adriaenssens E.M."/>
            <person name="Foster-Nyarko E."/>
            <person name="Jarju S."/>
            <person name="Secka A."/>
            <person name="Antonio M."/>
            <person name="Oren A."/>
            <person name="Chaudhuri R.R."/>
            <person name="La Ragione R."/>
            <person name="Hildebrand F."/>
            <person name="Pallen M.J."/>
        </authorList>
    </citation>
    <scope>NUCLEOTIDE SEQUENCE</scope>
    <source>
        <strain evidence="2">CHK195-26880</strain>
    </source>
</reference>
<dbReference type="SUPFAM" id="SSF52540">
    <property type="entry name" value="P-loop containing nucleoside triphosphate hydrolases"/>
    <property type="match status" value="1"/>
</dbReference>
<dbReference type="Proteomes" id="UP000886833">
    <property type="component" value="Unassembled WGS sequence"/>
</dbReference>
<dbReference type="Gene3D" id="1.10.8.60">
    <property type="match status" value="1"/>
</dbReference>
<dbReference type="EMBL" id="DVKQ01000070">
    <property type="protein sequence ID" value="HIT37921.1"/>
    <property type="molecule type" value="Genomic_DNA"/>
</dbReference>
<dbReference type="PANTHER" id="PTHR48102:SF7">
    <property type="entry name" value="ATP-DEPENDENT CLP PROTEASE ATP-BINDING SUBUNIT CLPX-LIKE, MITOCHONDRIAL"/>
    <property type="match status" value="1"/>
</dbReference>
<dbReference type="GO" id="GO:0016887">
    <property type="term" value="F:ATP hydrolysis activity"/>
    <property type="evidence" value="ECO:0007669"/>
    <property type="project" value="InterPro"/>
</dbReference>
<dbReference type="InterPro" id="IPR003959">
    <property type="entry name" value="ATPase_AAA_core"/>
</dbReference>
<accession>A0A9D1GBV3</accession>
<dbReference type="GO" id="GO:0005524">
    <property type="term" value="F:ATP binding"/>
    <property type="evidence" value="ECO:0007669"/>
    <property type="project" value="InterPro"/>
</dbReference>
<sequence length="517" mass="59368">MYAILMKKEILSNDIILYNPMTVIEGSYDEENDYFIDKFDNEFYKIDDASFAFSELSEGIYFTITEEELLSRYGINTIEEALNYYQDDVFSNFTFAINNGKEKLVVHQVSLSELKELVNNDNLASSYYNGMVSIPKRKLYMLTQLNDEKKLRSFIDYSVKSLKEFERHKTNTEEKDLTKKVNVNINKKENGNNKNIRREIDTEELESYLKERVIGQDENIENLVTVISDNYKTYDPHLIQRPLITGPSGVGKTETLKLLAEYLDIPFTKYSTPTLSGAGYVGKDIDDILKMAYQNSSSNIKKCEESLIFLDEFDKIASRGLEVSDVAVQNLLLNFLDGTLYDVNLSPYSTVKIDTTFMNIVCGGAFVDILKNKNKKLGFSDTDFESLTITDKDIIDFGFIPEIVGRLSPKIMYNNLTSEDLRNILLRGKLSPILLKQQFYKEIYNVNLKCSDDYIDGILEVVMASDTGARELKQIVYTSLLGVSHELQRSSNRGKYREVIIDKEILSNNKVYTLKKR</sequence>
<dbReference type="GO" id="GO:0051603">
    <property type="term" value="P:proteolysis involved in protein catabolic process"/>
    <property type="evidence" value="ECO:0007669"/>
    <property type="project" value="TreeGrafter"/>
</dbReference>
<dbReference type="InterPro" id="IPR027417">
    <property type="entry name" value="P-loop_NTPase"/>
</dbReference>
<name>A0A9D1GBV3_9FIRM</name>
<dbReference type="AlphaFoldDB" id="A0A9D1GBV3"/>
<dbReference type="Pfam" id="PF07724">
    <property type="entry name" value="AAA_2"/>
    <property type="match status" value="1"/>
</dbReference>